<dbReference type="OrthoDB" id="5572844at2759"/>
<evidence type="ECO:0000313" key="2">
    <source>
        <dbReference type="Proteomes" id="UP000736335"/>
    </source>
</evidence>
<dbReference type="AlphaFoldDB" id="A0A9P6HS52"/>
<organism evidence="1 2">
    <name type="scientific">Thelephora terrestris</name>
    <dbReference type="NCBI Taxonomy" id="56493"/>
    <lineage>
        <taxon>Eukaryota</taxon>
        <taxon>Fungi</taxon>
        <taxon>Dikarya</taxon>
        <taxon>Basidiomycota</taxon>
        <taxon>Agaricomycotina</taxon>
        <taxon>Agaricomycetes</taxon>
        <taxon>Thelephorales</taxon>
        <taxon>Thelephoraceae</taxon>
        <taxon>Thelephora</taxon>
    </lineage>
</organism>
<proteinExistence type="predicted"/>
<gene>
    <name evidence="1" type="ORF">BJ322DRAFT_1016785</name>
</gene>
<sequence>MLQRPTLTNICVRNTSDSQIIFEAVAQKLLPLITKRLTSDERRELIRPGSVFVWEERGPDSRSSGARIERWTDGKVWGPSRVRDEFLVYTERVQDGDAGRGFFRRKLTLSSPQDQLIKQTYSVWVPGGLTSRETRKWHLVAYSTPRSARLLETIEHNSDLAWLSKMPRLSFRPARTTRGRVCDEFHRMILPSRADADSWSSSSSSPPRDHRLPRIARVVPPAPWKIPKSDRRLGVEFTDRRQTARELAPLIYLQSISAPPRQAVDDFAIRAFDSNGIKTRWFSSSRVRWTGFDGG</sequence>
<dbReference type="PANTHER" id="PTHR28027">
    <property type="entry name" value="TRANSCRIPTIONAL REGULATOR MIT1"/>
    <property type="match status" value="1"/>
</dbReference>
<comment type="caution">
    <text evidence="1">The sequence shown here is derived from an EMBL/GenBank/DDBJ whole genome shotgun (WGS) entry which is preliminary data.</text>
</comment>
<reference evidence="1" key="1">
    <citation type="journal article" date="2020" name="Nat. Commun.">
        <title>Large-scale genome sequencing of mycorrhizal fungi provides insights into the early evolution of symbiotic traits.</title>
        <authorList>
            <person name="Miyauchi S."/>
            <person name="Kiss E."/>
            <person name="Kuo A."/>
            <person name="Drula E."/>
            <person name="Kohler A."/>
            <person name="Sanchez-Garcia M."/>
            <person name="Morin E."/>
            <person name="Andreopoulos B."/>
            <person name="Barry K.W."/>
            <person name="Bonito G."/>
            <person name="Buee M."/>
            <person name="Carver A."/>
            <person name="Chen C."/>
            <person name="Cichocki N."/>
            <person name="Clum A."/>
            <person name="Culley D."/>
            <person name="Crous P.W."/>
            <person name="Fauchery L."/>
            <person name="Girlanda M."/>
            <person name="Hayes R.D."/>
            <person name="Keri Z."/>
            <person name="LaButti K."/>
            <person name="Lipzen A."/>
            <person name="Lombard V."/>
            <person name="Magnuson J."/>
            <person name="Maillard F."/>
            <person name="Murat C."/>
            <person name="Nolan M."/>
            <person name="Ohm R.A."/>
            <person name="Pangilinan J."/>
            <person name="Pereira M.F."/>
            <person name="Perotto S."/>
            <person name="Peter M."/>
            <person name="Pfister S."/>
            <person name="Riley R."/>
            <person name="Sitrit Y."/>
            <person name="Stielow J.B."/>
            <person name="Szollosi G."/>
            <person name="Zifcakova L."/>
            <person name="Stursova M."/>
            <person name="Spatafora J.W."/>
            <person name="Tedersoo L."/>
            <person name="Vaario L.M."/>
            <person name="Yamada A."/>
            <person name="Yan M."/>
            <person name="Wang P."/>
            <person name="Xu J."/>
            <person name="Bruns T."/>
            <person name="Baldrian P."/>
            <person name="Vilgalys R."/>
            <person name="Dunand C."/>
            <person name="Henrissat B."/>
            <person name="Grigoriev I.V."/>
            <person name="Hibbett D."/>
            <person name="Nagy L.G."/>
            <person name="Martin F.M."/>
        </authorList>
    </citation>
    <scope>NUCLEOTIDE SEQUENCE</scope>
    <source>
        <strain evidence="1">UH-Tt-Lm1</strain>
    </source>
</reference>
<dbReference type="Pfam" id="PF09729">
    <property type="entry name" value="Gti1_Pac2"/>
    <property type="match status" value="1"/>
</dbReference>
<reference evidence="1" key="2">
    <citation type="submission" date="2020-11" db="EMBL/GenBank/DDBJ databases">
        <authorList>
            <consortium name="DOE Joint Genome Institute"/>
            <person name="Kuo A."/>
            <person name="Miyauchi S."/>
            <person name="Kiss E."/>
            <person name="Drula E."/>
            <person name="Kohler A."/>
            <person name="Sanchez-Garcia M."/>
            <person name="Andreopoulos B."/>
            <person name="Barry K.W."/>
            <person name="Bonito G."/>
            <person name="Buee M."/>
            <person name="Carver A."/>
            <person name="Chen C."/>
            <person name="Cichocki N."/>
            <person name="Clum A."/>
            <person name="Culley D."/>
            <person name="Crous P.W."/>
            <person name="Fauchery L."/>
            <person name="Girlanda M."/>
            <person name="Hayes R."/>
            <person name="Keri Z."/>
            <person name="Labutti K."/>
            <person name="Lipzen A."/>
            <person name="Lombard V."/>
            <person name="Magnuson J."/>
            <person name="Maillard F."/>
            <person name="Morin E."/>
            <person name="Murat C."/>
            <person name="Nolan M."/>
            <person name="Ohm R."/>
            <person name="Pangilinan J."/>
            <person name="Pereira M."/>
            <person name="Perotto S."/>
            <person name="Peter M."/>
            <person name="Riley R."/>
            <person name="Sitrit Y."/>
            <person name="Stielow B."/>
            <person name="Szollosi G."/>
            <person name="Zifcakova L."/>
            <person name="Stursova M."/>
            <person name="Spatafora J.W."/>
            <person name="Tedersoo L."/>
            <person name="Vaario L.-M."/>
            <person name="Yamada A."/>
            <person name="Yan M."/>
            <person name="Wang P."/>
            <person name="Xu J."/>
            <person name="Bruns T."/>
            <person name="Baldrian P."/>
            <person name="Vilgalys R."/>
            <person name="Henrissat B."/>
            <person name="Grigoriev I.V."/>
            <person name="Hibbett D."/>
            <person name="Nagy L.G."/>
            <person name="Martin F.M."/>
        </authorList>
    </citation>
    <scope>NUCLEOTIDE SEQUENCE</scope>
    <source>
        <strain evidence="1">UH-Tt-Lm1</strain>
    </source>
</reference>
<protein>
    <submittedName>
        <fullName evidence="1">Gti1/Pac2 family-domain-containing protein</fullName>
    </submittedName>
</protein>
<dbReference type="Proteomes" id="UP000736335">
    <property type="component" value="Unassembled WGS sequence"/>
</dbReference>
<keyword evidence="2" id="KW-1185">Reference proteome</keyword>
<dbReference type="GO" id="GO:0003677">
    <property type="term" value="F:DNA binding"/>
    <property type="evidence" value="ECO:0007669"/>
    <property type="project" value="TreeGrafter"/>
</dbReference>
<dbReference type="PANTHER" id="PTHR28027:SF1">
    <property type="entry name" value="CAMP INDEPENDENT REGULATORY PROTEIN (AFU_ORTHOLOGUE AFUA_3G09640)"/>
    <property type="match status" value="1"/>
</dbReference>
<dbReference type="InterPro" id="IPR018608">
    <property type="entry name" value="Gti1/Pac2"/>
</dbReference>
<name>A0A9P6HS52_9AGAM</name>
<dbReference type="EMBL" id="WIUZ02000001">
    <property type="protein sequence ID" value="KAF9793208.1"/>
    <property type="molecule type" value="Genomic_DNA"/>
</dbReference>
<accession>A0A9P6HS52</accession>
<evidence type="ECO:0000313" key="1">
    <source>
        <dbReference type="EMBL" id="KAF9793208.1"/>
    </source>
</evidence>